<dbReference type="EMBL" id="BAAAVA010000012">
    <property type="protein sequence ID" value="GAA2916989.1"/>
    <property type="molecule type" value="Genomic_DNA"/>
</dbReference>
<evidence type="ECO:0000256" key="1">
    <source>
        <dbReference type="SAM" id="MobiDB-lite"/>
    </source>
</evidence>
<proteinExistence type="predicted"/>
<dbReference type="Proteomes" id="UP001501423">
    <property type="component" value="Unassembled WGS sequence"/>
</dbReference>
<protein>
    <submittedName>
        <fullName evidence="2">Uncharacterized protein</fullName>
    </submittedName>
</protein>
<evidence type="ECO:0000313" key="2">
    <source>
        <dbReference type="EMBL" id="GAA2916989.1"/>
    </source>
</evidence>
<comment type="caution">
    <text evidence="2">The sequence shown here is derived from an EMBL/GenBank/DDBJ whole genome shotgun (WGS) entry which is preliminary data.</text>
</comment>
<name>A0ABP6J1K0_9ACTN</name>
<accession>A0ABP6J1K0</accession>
<sequence length="122" mass="12276">MATAASPAPSLPEAGAAAVAGWTPTGSAVVGTADMTGPSETIDTTAWLAEGAPGAVSRWWQHPPSPRDLHRMAPGPDVPSVSGAKRQANCHKRARPVHGLQSHCAAATTANTAGCGGVDSRF</sequence>
<feature type="region of interest" description="Disordered" evidence="1">
    <location>
        <begin position="61"/>
        <end position="94"/>
    </location>
</feature>
<keyword evidence="3" id="KW-1185">Reference proteome</keyword>
<reference evidence="3" key="1">
    <citation type="journal article" date="2019" name="Int. J. Syst. Evol. Microbiol.">
        <title>The Global Catalogue of Microorganisms (GCM) 10K type strain sequencing project: providing services to taxonomists for standard genome sequencing and annotation.</title>
        <authorList>
            <consortium name="The Broad Institute Genomics Platform"/>
            <consortium name="The Broad Institute Genome Sequencing Center for Infectious Disease"/>
            <person name="Wu L."/>
            <person name="Ma J."/>
        </authorList>
    </citation>
    <scope>NUCLEOTIDE SEQUENCE [LARGE SCALE GENOMIC DNA]</scope>
    <source>
        <strain evidence="3">JCM 9650</strain>
    </source>
</reference>
<organism evidence="2 3">
    <name type="scientific">Streptomyces erythrogriseus</name>
    <dbReference type="NCBI Taxonomy" id="284027"/>
    <lineage>
        <taxon>Bacteria</taxon>
        <taxon>Bacillati</taxon>
        <taxon>Actinomycetota</taxon>
        <taxon>Actinomycetes</taxon>
        <taxon>Kitasatosporales</taxon>
        <taxon>Streptomycetaceae</taxon>
        <taxon>Streptomyces</taxon>
        <taxon>Streptomyces griseoincarnatus group</taxon>
    </lineage>
</organism>
<evidence type="ECO:0000313" key="3">
    <source>
        <dbReference type="Proteomes" id="UP001501423"/>
    </source>
</evidence>
<gene>
    <name evidence="2" type="ORF">GCM10010478_15770</name>
</gene>